<organism evidence="2 3">
    <name type="scientific">Eumeta variegata</name>
    <name type="common">Bagworm moth</name>
    <name type="synonym">Eumeta japonica</name>
    <dbReference type="NCBI Taxonomy" id="151549"/>
    <lineage>
        <taxon>Eukaryota</taxon>
        <taxon>Metazoa</taxon>
        <taxon>Ecdysozoa</taxon>
        <taxon>Arthropoda</taxon>
        <taxon>Hexapoda</taxon>
        <taxon>Insecta</taxon>
        <taxon>Pterygota</taxon>
        <taxon>Neoptera</taxon>
        <taxon>Endopterygota</taxon>
        <taxon>Lepidoptera</taxon>
        <taxon>Glossata</taxon>
        <taxon>Ditrysia</taxon>
        <taxon>Tineoidea</taxon>
        <taxon>Psychidae</taxon>
        <taxon>Oiketicinae</taxon>
        <taxon>Eumeta</taxon>
    </lineage>
</organism>
<evidence type="ECO:0000313" key="3">
    <source>
        <dbReference type="Proteomes" id="UP000299102"/>
    </source>
</evidence>
<evidence type="ECO:0000256" key="1">
    <source>
        <dbReference type="SAM" id="MobiDB-lite"/>
    </source>
</evidence>
<accession>A0A4C1VDZ1</accession>
<sequence length="136" mass="15594">MFVNSVYDRVRRGTRPRAPRVVERLFLYDRPERVAGYPAHYIDMNPLTAAVKMLRNVEHRRYKLCNKLGGVGTGGRSSAQARPGRAAARRRRARSADADASRGDTHRLLRLRTLTECLAAEFCTRVLRQFVFHLAR</sequence>
<feature type="compositionally biased region" description="Low complexity" evidence="1">
    <location>
        <begin position="76"/>
        <end position="86"/>
    </location>
</feature>
<proteinExistence type="predicted"/>
<dbReference type="AlphaFoldDB" id="A0A4C1VDZ1"/>
<gene>
    <name evidence="2" type="ORF">EVAR_28160_1</name>
</gene>
<dbReference type="Proteomes" id="UP000299102">
    <property type="component" value="Unassembled WGS sequence"/>
</dbReference>
<protein>
    <submittedName>
        <fullName evidence="2">Uncharacterized protein</fullName>
    </submittedName>
</protein>
<dbReference type="EMBL" id="BGZK01000323">
    <property type="protein sequence ID" value="GBP36819.1"/>
    <property type="molecule type" value="Genomic_DNA"/>
</dbReference>
<comment type="caution">
    <text evidence="2">The sequence shown here is derived from an EMBL/GenBank/DDBJ whole genome shotgun (WGS) entry which is preliminary data.</text>
</comment>
<keyword evidence="3" id="KW-1185">Reference proteome</keyword>
<name>A0A4C1VDZ1_EUMVA</name>
<feature type="region of interest" description="Disordered" evidence="1">
    <location>
        <begin position="71"/>
        <end position="99"/>
    </location>
</feature>
<reference evidence="2 3" key="1">
    <citation type="journal article" date="2019" name="Commun. Biol.">
        <title>The bagworm genome reveals a unique fibroin gene that provides high tensile strength.</title>
        <authorList>
            <person name="Kono N."/>
            <person name="Nakamura H."/>
            <person name="Ohtoshi R."/>
            <person name="Tomita M."/>
            <person name="Numata K."/>
            <person name="Arakawa K."/>
        </authorList>
    </citation>
    <scope>NUCLEOTIDE SEQUENCE [LARGE SCALE GENOMIC DNA]</scope>
</reference>
<evidence type="ECO:0000313" key="2">
    <source>
        <dbReference type="EMBL" id="GBP36819.1"/>
    </source>
</evidence>